<evidence type="ECO:0000256" key="3">
    <source>
        <dbReference type="SAM" id="MobiDB-lite"/>
    </source>
</evidence>
<evidence type="ECO:0000256" key="4">
    <source>
        <dbReference type="SAM" id="Phobius"/>
    </source>
</evidence>
<reference evidence="5 6" key="1">
    <citation type="submission" date="2024-10" db="EMBL/GenBank/DDBJ databases">
        <title>The Natural Products Discovery Center: Release of the First 8490 Sequenced Strains for Exploring Actinobacteria Biosynthetic Diversity.</title>
        <authorList>
            <person name="Kalkreuter E."/>
            <person name="Kautsar S.A."/>
            <person name="Yang D."/>
            <person name="Bader C.D."/>
            <person name="Teijaro C.N."/>
            <person name="Fluegel L."/>
            <person name="Davis C.M."/>
            <person name="Simpson J.R."/>
            <person name="Lauterbach L."/>
            <person name="Steele A.D."/>
            <person name="Gui C."/>
            <person name="Meng S."/>
            <person name="Li G."/>
            <person name="Viehrig K."/>
            <person name="Ye F."/>
            <person name="Su P."/>
            <person name="Kiefer A.F."/>
            <person name="Nichols A."/>
            <person name="Cepeda A.J."/>
            <person name="Yan W."/>
            <person name="Fan B."/>
            <person name="Jiang Y."/>
            <person name="Adhikari A."/>
            <person name="Zheng C.-J."/>
            <person name="Schuster L."/>
            <person name="Cowan T.M."/>
            <person name="Smanski M.J."/>
            <person name="Chevrette M.G."/>
            <person name="De Carvalho L.P.S."/>
            <person name="Shen B."/>
        </authorList>
    </citation>
    <scope>NUCLEOTIDE SEQUENCE [LARGE SCALE GENOMIC DNA]</scope>
    <source>
        <strain evidence="5 6">NPDC002593</strain>
    </source>
</reference>
<keyword evidence="6" id="KW-1185">Reference proteome</keyword>
<feature type="transmembrane region" description="Helical" evidence="4">
    <location>
        <begin position="89"/>
        <end position="112"/>
    </location>
</feature>
<protein>
    <recommendedName>
        <fullName evidence="7">Mce-associated membrane protein</fullName>
    </recommendedName>
</protein>
<keyword evidence="4" id="KW-0812">Transmembrane</keyword>
<evidence type="ECO:0000313" key="6">
    <source>
        <dbReference type="Proteomes" id="UP001601992"/>
    </source>
</evidence>
<dbReference type="PANTHER" id="PTHR37042:SF4">
    <property type="entry name" value="OUTER MEMBRANE PROTEIN RV1973"/>
    <property type="match status" value="1"/>
</dbReference>
<gene>
    <name evidence="5" type="ORF">ACFYXQ_40275</name>
</gene>
<keyword evidence="4" id="KW-1133">Transmembrane helix</keyword>
<comment type="subcellular location">
    <subcellularLocation>
        <location evidence="1">Membrane</location>
    </subcellularLocation>
</comment>
<proteinExistence type="predicted"/>
<keyword evidence="2 4" id="KW-0472">Membrane</keyword>
<name>A0ABW6SCG3_9NOCA</name>
<organism evidence="5 6">
    <name type="scientific">Nocardia jiangxiensis</name>
    <dbReference type="NCBI Taxonomy" id="282685"/>
    <lineage>
        <taxon>Bacteria</taxon>
        <taxon>Bacillati</taxon>
        <taxon>Actinomycetota</taxon>
        <taxon>Actinomycetes</taxon>
        <taxon>Mycobacteriales</taxon>
        <taxon>Nocardiaceae</taxon>
        <taxon>Nocardia</taxon>
    </lineage>
</organism>
<comment type="caution">
    <text evidence="5">The sequence shown here is derived from an EMBL/GenBank/DDBJ whole genome shotgun (WGS) entry which is preliminary data.</text>
</comment>
<dbReference type="RefSeq" id="WP_387406675.1">
    <property type="nucleotide sequence ID" value="NZ_JBIAQY010000023.1"/>
</dbReference>
<evidence type="ECO:0000313" key="5">
    <source>
        <dbReference type="EMBL" id="MFF3574003.1"/>
    </source>
</evidence>
<feature type="region of interest" description="Disordered" evidence="3">
    <location>
        <begin position="53"/>
        <end position="73"/>
    </location>
</feature>
<dbReference type="PANTHER" id="PTHR37042">
    <property type="entry name" value="OUTER MEMBRANE PROTEIN RV1973"/>
    <property type="match status" value="1"/>
</dbReference>
<accession>A0ABW6SCG3</accession>
<evidence type="ECO:0000256" key="1">
    <source>
        <dbReference type="ARBA" id="ARBA00004370"/>
    </source>
</evidence>
<dbReference type="EMBL" id="JBIAQY010000023">
    <property type="protein sequence ID" value="MFF3574003.1"/>
    <property type="molecule type" value="Genomic_DNA"/>
</dbReference>
<evidence type="ECO:0000256" key="2">
    <source>
        <dbReference type="ARBA" id="ARBA00023136"/>
    </source>
</evidence>
<dbReference type="Proteomes" id="UP001601992">
    <property type="component" value="Unassembled WGS sequence"/>
</dbReference>
<evidence type="ECO:0008006" key="7">
    <source>
        <dbReference type="Google" id="ProtNLM"/>
    </source>
</evidence>
<sequence length="247" mass="26433">MAGDAGTRPVSAERAELEAARAEALAAQEAALAALAQAQAAAAELEHRLTRTAADEADALTPEPDPPTVPEHRRRRWYRAAATRRRRRYLAAVALTAAIFLAAAGMSMYFAVAHRNSSHEADQRLACVQAARQGVVNILSVDFATANRDVQRILDDATGAWRDEFSPQAQPFIQVVEKSKVVTTADITAAGLEHLNGDGSAQVLVAAHSKVSNSAGASNEQRTFRLRVTVAPDGGRLKIAKMEYVPS</sequence>